<keyword evidence="5" id="KW-0067">ATP-binding</keyword>
<dbReference type="GO" id="GO:0005737">
    <property type="term" value="C:cytoplasm"/>
    <property type="evidence" value="ECO:0007669"/>
    <property type="project" value="UniProtKB-SubCell"/>
</dbReference>
<dbReference type="AlphaFoldDB" id="A0ABC8LQL7"/>
<evidence type="ECO:0000256" key="6">
    <source>
        <dbReference type="SAM" id="MobiDB-lite"/>
    </source>
</evidence>
<keyword evidence="4" id="KW-0547">Nucleotide-binding</keyword>
<name>A0ABC8LQL7_ERUVS</name>
<evidence type="ECO:0000256" key="2">
    <source>
        <dbReference type="ARBA" id="ARBA00006914"/>
    </source>
</evidence>
<feature type="compositionally biased region" description="Basic and acidic residues" evidence="6">
    <location>
        <begin position="102"/>
        <end position="112"/>
    </location>
</feature>
<feature type="region of interest" description="Disordered" evidence="6">
    <location>
        <begin position="817"/>
        <end position="840"/>
    </location>
</feature>
<reference evidence="8 9" key="1">
    <citation type="submission" date="2022-03" db="EMBL/GenBank/DDBJ databases">
        <authorList>
            <person name="Macdonald S."/>
            <person name="Ahmed S."/>
            <person name="Newling K."/>
        </authorList>
    </citation>
    <scope>NUCLEOTIDE SEQUENCE [LARGE SCALE GENOMIC DNA]</scope>
</reference>
<dbReference type="InterPro" id="IPR027417">
    <property type="entry name" value="P-loop_NTPase"/>
</dbReference>
<gene>
    <name evidence="8" type="ORF">ERUC_LOCUS38200</name>
</gene>
<dbReference type="InterPro" id="IPR003593">
    <property type="entry name" value="AAA+_ATPase"/>
</dbReference>
<dbReference type="FunFam" id="3.40.50.300:FF:000365">
    <property type="entry name" value="Ribosome biogenesis ATPase RIX7"/>
    <property type="match status" value="1"/>
</dbReference>
<accession>A0ABC8LQL7</accession>
<feature type="region of interest" description="Disordered" evidence="6">
    <location>
        <begin position="200"/>
        <end position="227"/>
    </location>
</feature>
<comment type="similarity">
    <text evidence="2">Belongs to the AAA ATPase family.</text>
</comment>
<evidence type="ECO:0000256" key="3">
    <source>
        <dbReference type="ARBA" id="ARBA00022490"/>
    </source>
</evidence>
<dbReference type="InterPro" id="IPR041569">
    <property type="entry name" value="AAA_lid_3"/>
</dbReference>
<proteinExistence type="inferred from homology"/>
<dbReference type="InterPro" id="IPR055278">
    <property type="entry name" value="CDC48c"/>
</dbReference>
<dbReference type="PANTHER" id="PTHR48470:SF1">
    <property type="entry name" value="CELL DIVISION CONTROL PROTEIN 48 C ISOFORM 1"/>
    <property type="match status" value="1"/>
</dbReference>
<dbReference type="CDD" id="cd19530">
    <property type="entry name" value="RecA-like_NVL_r2-like"/>
    <property type="match status" value="1"/>
</dbReference>
<feature type="compositionally biased region" description="Polar residues" evidence="6">
    <location>
        <begin position="821"/>
        <end position="830"/>
    </location>
</feature>
<dbReference type="PROSITE" id="PS00674">
    <property type="entry name" value="AAA"/>
    <property type="match status" value="2"/>
</dbReference>
<dbReference type="SMART" id="SM00382">
    <property type="entry name" value="AAA"/>
    <property type="match status" value="2"/>
</dbReference>
<dbReference type="Proteomes" id="UP001642260">
    <property type="component" value="Unassembled WGS sequence"/>
</dbReference>
<evidence type="ECO:0000256" key="4">
    <source>
        <dbReference type="ARBA" id="ARBA00022741"/>
    </source>
</evidence>
<comment type="subcellular location">
    <subcellularLocation>
        <location evidence="1">Cytoplasm</location>
    </subcellularLocation>
</comment>
<comment type="caution">
    <text evidence="8">The sequence shown here is derived from an EMBL/GenBank/DDBJ whole genome shotgun (WGS) entry which is preliminary data.</text>
</comment>
<evidence type="ECO:0000256" key="1">
    <source>
        <dbReference type="ARBA" id="ARBA00004496"/>
    </source>
</evidence>
<dbReference type="Gene3D" id="3.40.50.300">
    <property type="entry name" value="P-loop containing nucleotide triphosphate hydrolases"/>
    <property type="match status" value="2"/>
</dbReference>
<protein>
    <recommendedName>
        <fullName evidence="7">AAA+ ATPase domain-containing protein</fullName>
    </recommendedName>
</protein>
<feature type="domain" description="AAA+ ATPase" evidence="7">
    <location>
        <begin position="265"/>
        <end position="407"/>
    </location>
</feature>
<dbReference type="Pfam" id="PF17862">
    <property type="entry name" value="AAA_lid_3"/>
    <property type="match status" value="2"/>
</dbReference>
<keyword evidence="9" id="KW-1185">Reference proteome</keyword>
<feature type="domain" description="AAA+ ATPase" evidence="7">
    <location>
        <begin position="558"/>
        <end position="693"/>
    </location>
</feature>
<dbReference type="FunFam" id="3.40.50.300:FF:000567">
    <property type="entry name" value="ATPase, AAA family protein"/>
    <property type="match status" value="1"/>
</dbReference>
<dbReference type="GO" id="GO:0005524">
    <property type="term" value="F:ATP binding"/>
    <property type="evidence" value="ECO:0007669"/>
    <property type="project" value="UniProtKB-KW"/>
</dbReference>
<sequence>MGRRGRGGGGGMGGGINRRYLSQVIDSCGKDLSTAEEIADDLRSRYGNFARLTRQVLLLNVRHVLSDRNKNNNNKRAKDEEDEDNNDSDEVAVAGKVKKHKRVDEKEEKLQRAEQSYLKRRNKEKKSVSSSSSEEGDSGDSGDISTSEDAIYSEKLSPPKFDLMNDSLRDNYAKLNSSSVKKPPVEKIVEVETVTSKGRSKMATMGLKKEARVSPPGNDLEGSSSNKGRTFKDFGGINKVLKDLEFEILFPLLNPPPFEKMVVPPPRGVLFHGPPGCGKTQLANAIANEAGVPFYSVSATEVVSGVSGASEENIRELFAKAYRTAPSIVFIDEIDAIGSKRENQQREMEKRIVTQLLTCMDGPKNDTGSSSGGYVIVIGATNRPDALDPALRRSGRFDREIELKVPDVDARAEILSVVAQKLRLEGSFDMRIIAQLTPGFVGADLEGVANMAGRLGIRRVMESRKLQLSGGSDSQDDRSWLRQPWLEEDLEKLFVRMSDFEEAVKLVKGSLTREGFSTVPDVTWGDVGGLDHLRRELNTYIIRPIKNPEIYKAFGANLETGFLLYGPPGCGKTLVAKAVANEAGANFIHIKGPELLQKYVGEAERAIRTVFQRARTSSPCILFFDEVDALTTKRGTEGGWVVERFLNQFLAELDGGERRNVYVIGATNRPDVIDSAFMRPGRFGNLVYVPLPNADERVSILKSIAKKKPLDPSVDLDAIAKKCEGFSGADLAGLMDRAIHVAVEEKFKPSEIDSSDCTLKMTHFEQAIHVAVEEKVKPSEIDSSDCTLKMTHFEQALSLCSPSVSKQQIKHYEELPKKLQRSTGRNNMEQPTLGPSFALE</sequence>
<keyword evidence="3" id="KW-0963">Cytoplasm</keyword>
<evidence type="ECO:0000256" key="5">
    <source>
        <dbReference type="ARBA" id="ARBA00022840"/>
    </source>
</evidence>
<dbReference type="Pfam" id="PF00004">
    <property type="entry name" value="AAA"/>
    <property type="match status" value="2"/>
</dbReference>
<evidence type="ECO:0000313" key="8">
    <source>
        <dbReference type="EMBL" id="CAH8385717.1"/>
    </source>
</evidence>
<evidence type="ECO:0000259" key="7">
    <source>
        <dbReference type="SMART" id="SM00382"/>
    </source>
</evidence>
<feature type="compositionally biased region" description="Acidic residues" evidence="6">
    <location>
        <begin position="80"/>
        <end position="90"/>
    </location>
</feature>
<dbReference type="InterPro" id="IPR003960">
    <property type="entry name" value="ATPase_AAA_CS"/>
</dbReference>
<feature type="region of interest" description="Disordered" evidence="6">
    <location>
        <begin position="69"/>
        <end position="163"/>
    </location>
</feature>
<organism evidence="8 9">
    <name type="scientific">Eruca vesicaria subsp. sativa</name>
    <name type="common">Garden rocket</name>
    <name type="synonym">Eruca sativa</name>
    <dbReference type="NCBI Taxonomy" id="29727"/>
    <lineage>
        <taxon>Eukaryota</taxon>
        <taxon>Viridiplantae</taxon>
        <taxon>Streptophyta</taxon>
        <taxon>Embryophyta</taxon>
        <taxon>Tracheophyta</taxon>
        <taxon>Spermatophyta</taxon>
        <taxon>Magnoliopsida</taxon>
        <taxon>eudicotyledons</taxon>
        <taxon>Gunneridae</taxon>
        <taxon>Pentapetalae</taxon>
        <taxon>rosids</taxon>
        <taxon>malvids</taxon>
        <taxon>Brassicales</taxon>
        <taxon>Brassicaceae</taxon>
        <taxon>Brassiceae</taxon>
        <taxon>Eruca</taxon>
    </lineage>
</organism>
<dbReference type="Gene3D" id="1.10.8.60">
    <property type="match status" value="2"/>
</dbReference>
<dbReference type="EMBL" id="CAKOAT010675153">
    <property type="protein sequence ID" value="CAH8385717.1"/>
    <property type="molecule type" value="Genomic_DNA"/>
</dbReference>
<evidence type="ECO:0000313" key="9">
    <source>
        <dbReference type="Proteomes" id="UP001642260"/>
    </source>
</evidence>
<dbReference type="SUPFAM" id="SSF52540">
    <property type="entry name" value="P-loop containing nucleoside triphosphate hydrolases"/>
    <property type="match status" value="2"/>
</dbReference>
<dbReference type="PANTHER" id="PTHR48470">
    <property type="entry name" value="CELL DIVISION CONTROL PROTEIN 48 C ISOFORM 1"/>
    <property type="match status" value="1"/>
</dbReference>
<dbReference type="InterPro" id="IPR003959">
    <property type="entry name" value="ATPase_AAA_core"/>
</dbReference>